<dbReference type="Gene3D" id="3.40.50.720">
    <property type="entry name" value="NAD(P)-binding Rossmann-like Domain"/>
    <property type="match status" value="1"/>
</dbReference>
<organism evidence="2 3">
    <name type="scientific">Streptomyces gottesmaniae</name>
    <dbReference type="NCBI Taxonomy" id="3075518"/>
    <lineage>
        <taxon>Bacteria</taxon>
        <taxon>Bacillati</taxon>
        <taxon>Actinomycetota</taxon>
        <taxon>Actinomycetes</taxon>
        <taxon>Kitasatosporales</taxon>
        <taxon>Streptomycetaceae</taxon>
        <taxon>Streptomyces</taxon>
    </lineage>
</organism>
<dbReference type="InterPro" id="IPR036291">
    <property type="entry name" value="NAD(P)-bd_dom_sf"/>
</dbReference>
<dbReference type="RefSeq" id="WP_033529875.1">
    <property type="nucleotide sequence ID" value="NZ_JAVRFJ010000003.1"/>
</dbReference>
<dbReference type="Pfam" id="PF01370">
    <property type="entry name" value="Epimerase"/>
    <property type="match status" value="1"/>
</dbReference>
<evidence type="ECO:0000259" key="1">
    <source>
        <dbReference type="Pfam" id="PF01370"/>
    </source>
</evidence>
<protein>
    <submittedName>
        <fullName evidence="2">NAD(P)-dependent oxidoreductase</fullName>
    </submittedName>
</protein>
<reference evidence="2" key="1">
    <citation type="submission" date="2024-05" db="EMBL/GenBank/DDBJ databases">
        <title>30 novel species of actinomycetes from the DSMZ collection.</title>
        <authorList>
            <person name="Nouioui I."/>
        </authorList>
    </citation>
    <scope>NUCLEOTIDE SEQUENCE</scope>
    <source>
        <strain evidence="2">DSM 3412</strain>
    </source>
</reference>
<dbReference type="PANTHER" id="PTHR43245:SF13">
    <property type="entry name" value="UDP-D-APIOSE_UDP-D-XYLOSE SYNTHASE 2"/>
    <property type="match status" value="1"/>
</dbReference>
<sequence length="320" mass="33848">MTPVPSVEGGQGRVVVLGGTGFVGRRVCADFRATGWEVTAVARRAPAEPDGTRFLPLDLTETPAGALADLLDAQRPDVVVNATGSIWSRDDAAMERICTLPTLRLLKAADSMSRRPRLVHLGSVLEYGPIPPGATVGARWAPEPTSAYGKAKLAASRAVLEAVARGSVDGLVLRVANVAGVGTPDVSLLGRVAARLLHGAAGAEPVVVELAPLRAHRDYVDVRDVSDAVLAAARSTASGTAVDIGRGEAVPVRRLVDLLVEVSGVPARIVEQPLETGAPTEPDWIRVDLGAARELLGWRPRRSLEESVRSYWRDVRDRAV</sequence>
<dbReference type="Proteomes" id="UP001180737">
    <property type="component" value="Unassembled WGS sequence"/>
</dbReference>
<evidence type="ECO:0000313" key="3">
    <source>
        <dbReference type="Proteomes" id="UP001180737"/>
    </source>
</evidence>
<dbReference type="InterPro" id="IPR001509">
    <property type="entry name" value="Epimerase_deHydtase"/>
</dbReference>
<feature type="domain" description="NAD-dependent epimerase/dehydratase" evidence="1">
    <location>
        <begin position="14"/>
        <end position="245"/>
    </location>
</feature>
<evidence type="ECO:0000313" key="2">
    <source>
        <dbReference type="EMBL" id="MDT0566726.1"/>
    </source>
</evidence>
<dbReference type="EMBL" id="JAVRFJ010000003">
    <property type="protein sequence ID" value="MDT0566726.1"/>
    <property type="molecule type" value="Genomic_DNA"/>
</dbReference>
<gene>
    <name evidence="2" type="ORF">RM704_04375</name>
</gene>
<accession>A0ABU2YQX9</accession>
<dbReference type="InterPro" id="IPR050177">
    <property type="entry name" value="Lipid_A_modif_metabolic_enz"/>
</dbReference>
<keyword evidence="3" id="KW-1185">Reference proteome</keyword>
<name>A0ABU2YQX9_9ACTN</name>
<dbReference type="SUPFAM" id="SSF51735">
    <property type="entry name" value="NAD(P)-binding Rossmann-fold domains"/>
    <property type="match status" value="1"/>
</dbReference>
<dbReference type="PANTHER" id="PTHR43245">
    <property type="entry name" value="BIFUNCTIONAL POLYMYXIN RESISTANCE PROTEIN ARNA"/>
    <property type="match status" value="1"/>
</dbReference>
<proteinExistence type="predicted"/>
<comment type="caution">
    <text evidence="2">The sequence shown here is derived from an EMBL/GenBank/DDBJ whole genome shotgun (WGS) entry which is preliminary data.</text>
</comment>